<evidence type="ECO:0000256" key="2">
    <source>
        <dbReference type="ARBA" id="ARBA00010291"/>
    </source>
</evidence>
<dbReference type="InterPro" id="IPR025974">
    <property type="entry name" value="Mif2/CENP-C_cupin"/>
</dbReference>
<evidence type="ECO:0008006" key="10">
    <source>
        <dbReference type="Google" id="ProtNLM"/>
    </source>
</evidence>
<feature type="compositionally biased region" description="Low complexity" evidence="5">
    <location>
        <begin position="117"/>
        <end position="132"/>
    </location>
</feature>
<dbReference type="GO" id="GO:0005634">
    <property type="term" value="C:nucleus"/>
    <property type="evidence" value="ECO:0007669"/>
    <property type="project" value="UniProtKB-SubCell"/>
</dbReference>
<evidence type="ECO:0000313" key="9">
    <source>
        <dbReference type="Proteomes" id="UP000253845"/>
    </source>
</evidence>
<dbReference type="VEuPathDB" id="FungiDB:M747DRAFT_335312"/>
<feature type="region of interest" description="Disordered" evidence="5">
    <location>
        <begin position="603"/>
        <end position="647"/>
    </location>
</feature>
<feature type="compositionally biased region" description="Polar residues" evidence="5">
    <location>
        <begin position="192"/>
        <end position="206"/>
    </location>
</feature>
<name>A0A370BII0_ASPNG</name>
<gene>
    <name evidence="8" type="ORF">M747DRAFT_335312</name>
</gene>
<dbReference type="GO" id="GO:0000776">
    <property type="term" value="C:kinetochore"/>
    <property type="evidence" value="ECO:0007669"/>
    <property type="project" value="InterPro"/>
</dbReference>
<dbReference type="InterPro" id="IPR014710">
    <property type="entry name" value="RmlC-like_jellyroll"/>
</dbReference>
<comment type="subcellular location">
    <subcellularLocation>
        <location evidence="1">Nucleus</location>
    </subcellularLocation>
</comment>
<dbReference type="CDD" id="cd06993">
    <property type="entry name" value="cupin_CENP-C_C"/>
    <property type="match status" value="1"/>
</dbReference>
<dbReference type="PANTHER" id="PTHR16684">
    <property type="entry name" value="CENTROMERE PROTEIN C"/>
    <property type="match status" value="1"/>
</dbReference>
<dbReference type="Pfam" id="PF15624">
    <property type="entry name" value="Mif2_N"/>
    <property type="match status" value="1"/>
</dbReference>
<dbReference type="Gene3D" id="2.60.120.10">
    <property type="entry name" value="Jelly Rolls"/>
    <property type="match status" value="1"/>
</dbReference>
<dbReference type="GO" id="GO:0051455">
    <property type="term" value="P:spindle attachment to meiosis I kinetochore"/>
    <property type="evidence" value="ECO:0007669"/>
    <property type="project" value="TreeGrafter"/>
</dbReference>
<evidence type="ECO:0000256" key="1">
    <source>
        <dbReference type="ARBA" id="ARBA00004123"/>
    </source>
</evidence>
<evidence type="ECO:0000256" key="5">
    <source>
        <dbReference type="SAM" id="MobiDB-lite"/>
    </source>
</evidence>
<dbReference type="GO" id="GO:0051382">
    <property type="term" value="P:kinetochore assembly"/>
    <property type="evidence" value="ECO:0007669"/>
    <property type="project" value="InterPro"/>
</dbReference>
<dbReference type="SUPFAM" id="SSF51182">
    <property type="entry name" value="RmlC-like cupins"/>
    <property type="match status" value="1"/>
</dbReference>
<sequence>MAPRGPAKAREYDYANVGKAGRRTGLMLKEGKRDEYGMEEVDGIFSSPETSPVKENGFSDRAEDSTGSDGMSIDEGNGPNPTDFLKSRRSSYFPPPVARSPMKTGLTGSPRRTPGLRSSQSPQREQPSSSPSDGKGLGSARGESRRDVSPLTSRSINAPPVLNHVNGARNNKLNAEPTEEPMDSGFSDSDAENQLNTDENGHSFVQTHDDFVDSFTAGDDALTDDHADEQDDTGADLDSPVTVSESRSRRGQAKPVPRVVRGVKGARAGASTAAQEHEIEEEQPAQKRKRPGRPPRTQRKSSNEVEKERPSKRPRVSDKADKNPSPSGNAELDKVVENYVNRTGPLKGRSLYILKREVPSEGAATHTRSGRVSVRPLAYWRNERCVYGDGEAVEGQRYPLSTIKEIIRTEELEPEKPKSNKRRPNKKSKSRKGKNDDSSDEEDGYVDPWEKESGILHGYIRRWDEEAQAVGEEEDIVDLAYAPAGMETRSVKDSSWRFAKLLSSPFLGSGIVELPPGGVKKPKNSKKMHMVFYICQGRVQVDISGVRFSAGKGCVFQVPRDGRRGPVPMEVLIEFAGNYYSFANTQNKDARLFFTQGCVPVENDDSAPGSATKPGAMDGDSSTPTGRPTGVKGRPKGKQKAGGRKAT</sequence>
<feature type="compositionally biased region" description="Basic and acidic residues" evidence="5">
    <location>
        <begin position="301"/>
        <end position="322"/>
    </location>
</feature>
<dbReference type="InterPro" id="IPR011051">
    <property type="entry name" value="RmlC_Cupin_sf"/>
</dbReference>
<dbReference type="Proteomes" id="UP000253845">
    <property type="component" value="Unassembled WGS sequence"/>
</dbReference>
<dbReference type="Pfam" id="PF11699">
    <property type="entry name" value="CENP-C_C"/>
    <property type="match status" value="1"/>
</dbReference>
<feature type="domain" description="Mif2 N-terminal" evidence="7">
    <location>
        <begin position="14"/>
        <end position="135"/>
    </location>
</feature>
<evidence type="ECO:0000259" key="6">
    <source>
        <dbReference type="Pfam" id="PF11699"/>
    </source>
</evidence>
<dbReference type="GO" id="GO:0019237">
    <property type="term" value="F:centromeric DNA binding"/>
    <property type="evidence" value="ECO:0007669"/>
    <property type="project" value="InterPro"/>
</dbReference>
<reference evidence="8 9" key="1">
    <citation type="submission" date="2018-07" db="EMBL/GenBank/DDBJ databases">
        <title>Section-level genome sequencing of Aspergillus section Nigri to investigate inter- and intra-species variation.</title>
        <authorList>
            <consortium name="DOE Joint Genome Institute"/>
            <person name="Vesth T.C."/>
            <person name="Nybo J.L."/>
            <person name="Theobald S."/>
            <person name="Frisvad J.C."/>
            <person name="Larsen T.O."/>
            <person name="Nielsen K.F."/>
            <person name="Hoof J.B."/>
            <person name="Brandl J."/>
            <person name="Salamov A."/>
            <person name="Riley R."/>
            <person name="Gladden J.M."/>
            <person name="Phatale P."/>
            <person name="Nielsen M.T."/>
            <person name="Lyhne E.K."/>
            <person name="Kogle M.E."/>
            <person name="Strasser K."/>
            <person name="McDonnell E."/>
            <person name="Barry K."/>
            <person name="Clum A."/>
            <person name="Chen C."/>
            <person name="Nolan M."/>
            <person name="Sandor L."/>
            <person name="Kuo A."/>
            <person name="Lipzen A."/>
            <person name="Hainaut M."/>
            <person name="Drula E."/>
            <person name="Tsang A."/>
            <person name="Magnuson J.K."/>
            <person name="Henrissat B."/>
            <person name="Wiebenga A."/>
            <person name="Simmons B.A."/>
            <person name="Makela M.R."/>
            <person name="De vries R.P."/>
            <person name="Grigoriev I.V."/>
            <person name="Mortensen U.H."/>
            <person name="Baker S.E."/>
            <person name="Andersen M.R."/>
        </authorList>
    </citation>
    <scope>NUCLEOTIDE SEQUENCE [LARGE SCALE GENOMIC DNA]</scope>
    <source>
        <strain evidence="8 9">ATCC 13496</strain>
    </source>
</reference>
<keyword evidence="4" id="KW-0539">Nucleus</keyword>
<feature type="region of interest" description="Disordered" evidence="5">
    <location>
        <begin position="19"/>
        <end position="337"/>
    </location>
</feature>
<accession>A0A370BII0</accession>
<protein>
    <recommendedName>
        <fullName evidence="10">Cupin domain protein</fullName>
    </recommendedName>
</protein>
<dbReference type="AlphaFoldDB" id="A0A370BII0"/>
<dbReference type="InterPro" id="IPR028929">
    <property type="entry name" value="Mif2_N"/>
</dbReference>
<feature type="region of interest" description="Disordered" evidence="5">
    <location>
        <begin position="409"/>
        <end position="447"/>
    </location>
</feature>
<comment type="similarity">
    <text evidence="2">Belongs to the CENP-C/MIF2 family.</text>
</comment>
<organism evidence="8 9">
    <name type="scientific">Aspergillus niger ATCC 13496</name>
    <dbReference type="NCBI Taxonomy" id="1353008"/>
    <lineage>
        <taxon>Eukaryota</taxon>
        <taxon>Fungi</taxon>
        <taxon>Dikarya</taxon>
        <taxon>Ascomycota</taxon>
        <taxon>Pezizomycotina</taxon>
        <taxon>Eurotiomycetes</taxon>
        <taxon>Eurotiomycetidae</taxon>
        <taxon>Eurotiales</taxon>
        <taxon>Aspergillaceae</taxon>
        <taxon>Aspergillus</taxon>
        <taxon>Aspergillus subgen. Circumdati</taxon>
    </lineage>
</organism>
<feature type="compositionally biased region" description="Basic residues" evidence="5">
    <location>
        <begin position="286"/>
        <end position="299"/>
    </location>
</feature>
<dbReference type="EMBL" id="KZ851951">
    <property type="protein sequence ID" value="RDH15287.1"/>
    <property type="molecule type" value="Genomic_DNA"/>
</dbReference>
<evidence type="ECO:0000313" key="8">
    <source>
        <dbReference type="EMBL" id="RDH15287.1"/>
    </source>
</evidence>
<feature type="compositionally biased region" description="Basic residues" evidence="5">
    <location>
        <begin position="633"/>
        <end position="647"/>
    </location>
</feature>
<dbReference type="InterPro" id="IPR028386">
    <property type="entry name" value="CENP-C/Mif2/cnp3"/>
</dbReference>
<evidence type="ECO:0000259" key="7">
    <source>
        <dbReference type="Pfam" id="PF15624"/>
    </source>
</evidence>
<feature type="compositionally biased region" description="Basic residues" evidence="5">
    <location>
        <begin position="419"/>
        <end position="432"/>
    </location>
</feature>
<dbReference type="PANTHER" id="PTHR16684:SF11">
    <property type="entry name" value="CENTROMERE PROTEIN C"/>
    <property type="match status" value="1"/>
</dbReference>
<evidence type="ECO:0000256" key="4">
    <source>
        <dbReference type="ARBA" id="ARBA00023242"/>
    </source>
</evidence>
<feature type="compositionally biased region" description="Basic and acidic residues" evidence="5">
    <location>
        <begin position="409"/>
        <end position="418"/>
    </location>
</feature>
<keyword evidence="3" id="KW-0238">DNA-binding</keyword>
<proteinExistence type="inferred from homology"/>
<feature type="domain" description="Mif2/CENP-C cupin" evidence="6">
    <location>
        <begin position="497"/>
        <end position="560"/>
    </location>
</feature>
<feature type="compositionally biased region" description="Acidic residues" evidence="5">
    <location>
        <begin position="226"/>
        <end position="235"/>
    </location>
</feature>
<evidence type="ECO:0000256" key="3">
    <source>
        <dbReference type="ARBA" id="ARBA00023125"/>
    </source>
</evidence>
<dbReference type="GO" id="GO:0051315">
    <property type="term" value="P:attachment of mitotic spindle microtubules to kinetochore"/>
    <property type="evidence" value="ECO:0007669"/>
    <property type="project" value="TreeGrafter"/>
</dbReference>